<dbReference type="Gene3D" id="2.10.25.10">
    <property type="entry name" value="Laminin"/>
    <property type="match status" value="1"/>
</dbReference>
<evidence type="ECO:0000259" key="3">
    <source>
        <dbReference type="PROSITE" id="PS51034"/>
    </source>
</evidence>
<evidence type="ECO:0000256" key="1">
    <source>
        <dbReference type="PROSITE-ProRule" id="PRU00076"/>
    </source>
</evidence>
<proteinExistence type="predicted"/>
<feature type="domain" description="EGF-like" evidence="2">
    <location>
        <begin position="81"/>
        <end position="113"/>
    </location>
</feature>
<feature type="disulfide bond" evidence="1">
    <location>
        <begin position="85"/>
        <end position="95"/>
    </location>
</feature>
<evidence type="ECO:0000259" key="2">
    <source>
        <dbReference type="PROSITE" id="PS50026"/>
    </source>
</evidence>
<evidence type="ECO:0000313" key="4">
    <source>
        <dbReference type="Proteomes" id="UP000694844"/>
    </source>
</evidence>
<feature type="disulfide bond" evidence="1">
    <location>
        <begin position="103"/>
        <end position="112"/>
    </location>
</feature>
<gene>
    <name evidence="5" type="primary">LOC111099518</name>
</gene>
<keyword evidence="1" id="KW-0245">EGF-like domain</keyword>
<sequence length="383" mass="42501">MKFIIQFGSSDTFGSALDIKMSPLYSFVLLSLIGAGFGSFNCLNPGYDCKNRGLCDYFGRCKCAQGFQGYDCGLDSSTISSSANCRAKCLNKGICHSNTVCYCTDDFIGAQCEIPVLSAKCGLDTMKVQGYQPLTFRGDMYLKQSMFGCQLREMVSDIPGMRLFELEIPHRAITPCALTKTQNNETGDTIYEVEIATAHNKGFFSMSDTVHTVKCVYESRRMGENPVDVTQAMNPFKVSLLNDNNEPAQQIQRGDPYFFNVETSGKFPDMKGTRLSYLEAYAVDQQTGMVKSIKLIENECPVRSTITGYGVSISNEEYSRAGFFIGRGKIESFNVIDQEPIRLDYRAKICTGQCRQAVCNSPSPVRIPPETPFKHLMAPVDIV</sequence>
<dbReference type="InterPro" id="IPR052108">
    <property type="entry name" value="MEGF/SIB"/>
</dbReference>
<dbReference type="Proteomes" id="UP000694844">
    <property type="component" value="Chromosome 1"/>
</dbReference>
<dbReference type="SMART" id="SM00181">
    <property type="entry name" value="EGF"/>
    <property type="match status" value="2"/>
</dbReference>
<feature type="domain" description="ZP" evidence="3">
    <location>
        <begin position="120"/>
        <end position="366"/>
    </location>
</feature>
<dbReference type="GeneID" id="111099518"/>
<dbReference type="InterPro" id="IPR001507">
    <property type="entry name" value="ZP_dom"/>
</dbReference>
<dbReference type="AlphaFoldDB" id="A0A8B8A9K2"/>
<dbReference type="PROSITE" id="PS00022">
    <property type="entry name" value="EGF_1"/>
    <property type="match status" value="2"/>
</dbReference>
<dbReference type="PANTHER" id="PTHR24035">
    <property type="entry name" value="MULTIPLE EPIDERMAL GROWTH FACTOR-LIKE DOMAINS PROTEIN"/>
    <property type="match status" value="1"/>
</dbReference>
<dbReference type="SUPFAM" id="SSF57196">
    <property type="entry name" value="EGF/Laminin"/>
    <property type="match status" value="1"/>
</dbReference>
<dbReference type="PROSITE" id="PS01186">
    <property type="entry name" value="EGF_2"/>
    <property type="match status" value="1"/>
</dbReference>
<dbReference type="InterPro" id="IPR000742">
    <property type="entry name" value="EGF"/>
</dbReference>
<reference evidence="5" key="2">
    <citation type="submission" date="2025-08" db="UniProtKB">
        <authorList>
            <consortium name="RefSeq"/>
        </authorList>
    </citation>
    <scope>IDENTIFICATION</scope>
    <source>
        <tissue evidence="5">Whole sample</tissue>
    </source>
</reference>
<evidence type="ECO:0000313" key="5">
    <source>
        <dbReference type="RefSeq" id="XP_022286549.1"/>
    </source>
</evidence>
<reference evidence="4" key="1">
    <citation type="submission" date="2024-06" db="UniProtKB">
        <authorList>
            <consortium name="RefSeq"/>
        </authorList>
    </citation>
    <scope>NUCLEOTIDE SEQUENCE [LARGE SCALE GENOMIC DNA]</scope>
</reference>
<dbReference type="PROSITE" id="PS50026">
    <property type="entry name" value="EGF_3"/>
    <property type="match status" value="1"/>
</dbReference>
<accession>A0A8B8A9K2</accession>
<keyword evidence="1" id="KW-1015">Disulfide bond</keyword>
<comment type="caution">
    <text evidence="1">Lacks conserved residue(s) required for the propagation of feature annotation.</text>
</comment>
<dbReference type="PANTHER" id="PTHR24035:SF109">
    <property type="entry name" value="PROTEIN DRAPER"/>
    <property type="match status" value="1"/>
</dbReference>
<organism evidence="4 5">
    <name type="scientific">Crassostrea virginica</name>
    <name type="common">Eastern oyster</name>
    <dbReference type="NCBI Taxonomy" id="6565"/>
    <lineage>
        <taxon>Eukaryota</taxon>
        <taxon>Metazoa</taxon>
        <taxon>Spiralia</taxon>
        <taxon>Lophotrochozoa</taxon>
        <taxon>Mollusca</taxon>
        <taxon>Bivalvia</taxon>
        <taxon>Autobranchia</taxon>
        <taxon>Pteriomorphia</taxon>
        <taxon>Ostreida</taxon>
        <taxon>Ostreoidea</taxon>
        <taxon>Ostreidae</taxon>
        <taxon>Crassostrea</taxon>
    </lineage>
</organism>
<keyword evidence="4" id="KW-1185">Reference proteome</keyword>
<dbReference type="PROSITE" id="PS51034">
    <property type="entry name" value="ZP_2"/>
    <property type="match status" value="1"/>
</dbReference>
<dbReference type="OrthoDB" id="6067372at2759"/>
<protein>
    <submittedName>
        <fullName evidence="5">EGF-like domain-containing protein 2 isoform X2</fullName>
    </submittedName>
</protein>
<name>A0A8B8A9K2_CRAVI</name>
<dbReference type="RefSeq" id="XP_022286549.1">
    <property type="nucleotide sequence ID" value="XM_022430841.1"/>
</dbReference>